<feature type="region of interest" description="Disordered" evidence="1">
    <location>
        <begin position="28"/>
        <end position="50"/>
    </location>
</feature>
<keyword evidence="3" id="KW-1185">Reference proteome</keyword>
<sequence length="174" mass="19530">MASKIPMAPQCLSLKGLQLAQTDLQRFPQGCRHTESRTKPESRGRSLGQPDQHLQGLFIIVDRAPYLTCPFLTSSLNAAHTLGAHLNGLWVKGKDVRPSRSTQESPMTTPTSREDHEMPTRTMYLQQVTSMESICSIQFSFLLTKRNSDKKCPGSTLSDILRLFPKKLKTLIFV</sequence>
<feature type="compositionally biased region" description="Polar residues" evidence="1">
    <location>
        <begin position="99"/>
        <end position="111"/>
    </location>
</feature>
<evidence type="ECO:0000256" key="1">
    <source>
        <dbReference type="SAM" id="MobiDB-lite"/>
    </source>
</evidence>
<reference evidence="2 3" key="1">
    <citation type="submission" date="2023-05" db="EMBL/GenBank/DDBJ databases">
        <title>B98-5 Cell Line De Novo Hybrid Assembly: An Optical Mapping Approach.</title>
        <authorList>
            <person name="Kananen K."/>
            <person name="Auerbach J.A."/>
            <person name="Kautto E."/>
            <person name="Blachly J.S."/>
        </authorList>
    </citation>
    <scope>NUCLEOTIDE SEQUENCE [LARGE SCALE GENOMIC DNA]</scope>
    <source>
        <strain evidence="2">B95-8</strain>
        <tissue evidence="2">Cell line</tissue>
    </source>
</reference>
<protein>
    <submittedName>
        <fullName evidence="2">Uncharacterized protein</fullName>
    </submittedName>
</protein>
<proteinExistence type="predicted"/>
<organism evidence="2 3">
    <name type="scientific">Saguinus oedipus</name>
    <name type="common">Cotton-top tamarin</name>
    <name type="synonym">Oedipomidas oedipus</name>
    <dbReference type="NCBI Taxonomy" id="9490"/>
    <lineage>
        <taxon>Eukaryota</taxon>
        <taxon>Metazoa</taxon>
        <taxon>Chordata</taxon>
        <taxon>Craniata</taxon>
        <taxon>Vertebrata</taxon>
        <taxon>Euteleostomi</taxon>
        <taxon>Mammalia</taxon>
        <taxon>Eutheria</taxon>
        <taxon>Euarchontoglires</taxon>
        <taxon>Primates</taxon>
        <taxon>Haplorrhini</taxon>
        <taxon>Platyrrhini</taxon>
        <taxon>Cebidae</taxon>
        <taxon>Callitrichinae</taxon>
        <taxon>Saguinus</taxon>
    </lineage>
</organism>
<dbReference type="Proteomes" id="UP001266305">
    <property type="component" value="Unassembled WGS sequence"/>
</dbReference>
<feature type="region of interest" description="Disordered" evidence="1">
    <location>
        <begin position="95"/>
        <end position="117"/>
    </location>
</feature>
<evidence type="ECO:0000313" key="3">
    <source>
        <dbReference type="Proteomes" id="UP001266305"/>
    </source>
</evidence>
<comment type="caution">
    <text evidence="2">The sequence shown here is derived from an EMBL/GenBank/DDBJ whole genome shotgun (WGS) entry which is preliminary data.</text>
</comment>
<evidence type="ECO:0000313" key="2">
    <source>
        <dbReference type="EMBL" id="KAK2114617.1"/>
    </source>
</evidence>
<feature type="compositionally biased region" description="Basic and acidic residues" evidence="1">
    <location>
        <begin position="32"/>
        <end position="44"/>
    </location>
</feature>
<dbReference type="EMBL" id="JASSZA010000004">
    <property type="protein sequence ID" value="KAK2114617.1"/>
    <property type="molecule type" value="Genomic_DNA"/>
</dbReference>
<accession>A0ABQ9VZ01</accession>
<gene>
    <name evidence="2" type="ORF">P7K49_008883</name>
</gene>
<name>A0ABQ9VZ01_SAGOE</name>